<evidence type="ECO:0000256" key="9">
    <source>
        <dbReference type="SAM" id="Phobius"/>
    </source>
</evidence>
<evidence type="ECO:0000256" key="2">
    <source>
        <dbReference type="ARBA" id="ARBA00009773"/>
    </source>
</evidence>
<accession>A0ABW2D0U8</accession>
<dbReference type="PANTHER" id="PTHR21716">
    <property type="entry name" value="TRANSMEMBRANE PROTEIN"/>
    <property type="match status" value="1"/>
</dbReference>
<evidence type="ECO:0000256" key="7">
    <source>
        <dbReference type="ARBA" id="ARBA00023136"/>
    </source>
</evidence>
<feature type="compositionally biased region" description="Low complexity" evidence="8">
    <location>
        <begin position="274"/>
        <end position="287"/>
    </location>
</feature>
<evidence type="ECO:0000256" key="8">
    <source>
        <dbReference type="SAM" id="MobiDB-lite"/>
    </source>
</evidence>
<feature type="compositionally biased region" description="Basic and acidic residues" evidence="8">
    <location>
        <begin position="140"/>
        <end position="166"/>
    </location>
</feature>
<dbReference type="Proteomes" id="UP001596380">
    <property type="component" value="Unassembled WGS sequence"/>
</dbReference>
<keyword evidence="3" id="KW-0813">Transport</keyword>
<protein>
    <submittedName>
        <fullName evidence="10">AI-2E family transporter</fullName>
    </submittedName>
</protein>
<evidence type="ECO:0000256" key="5">
    <source>
        <dbReference type="ARBA" id="ARBA00022692"/>
    </source>
</evidence>
<dbReference type="InterPro" id="IPR002549">
    <property type="entry name" value="AI-2E-like"/>
</dbReference>
<feature type="transmembrane region" description="Helical" evidence="9">
    <location>
        <begin position="530"/>
        <end position="551"/>
    </location>
</feature>
<feature type="compositionally biased region" description="Basic and acidic residues" evidence="8">
    <location>
        <begin position="104"/>
        <end position="117"/>
    </location>
</feature>
<feature type="transmembrane region" description="Helical" evidence="9">
    <location>
        <begin position="478"/>
        <end position="497"/>
    </location>
</feature>
<feature type="transmembrane region" description="Helical" evidence="9">
    <location>
        <begin position="629"/>
        <end position="661"/>
    </location>
</feature>
<keyword evidence="4" id="KW-1003">Cell membrane</keyword>
<keyword evidence="5 9" id="KW-0812">Transmembrane</keyword>
<feature type="compositionally biased region" description="Low complexity" evidence="8">
    <location>
        <begin position="17"/>
        <end position="26"/>
    </location>
</feature>
<feature type="compositionally biased region" description="Basic and acidic residues" evidence="8">
    <location>
        <begin position="241"/>
        <end position="256"/>
    </location>
</feature>
<comment type="similarity">
    <text evidence="2">Belongs to the autoinducer-2 exporter (AI-2E) (TC 2.A.86) family.</text>
</comment>
<keyword evidence="11" id="KW-1185">Reference proteome</keyword>
<feature type="transmembrane region" description="Helical" evidence="9">
    <location>
        <begin position="394"/>
        <end position="415"/>
    </location>
</feature>
<dbReference type="RefSeq" id="WP_309239758.1">
    <property type="nucleotide sequence ID" value="NZ_JBHSXS010000063.1"/>
</dbReference>
<reference evidence="11" key="1">
    <citation type="journal article" date="2019" name="Int. J. Syst. Evol. Microbiol.">
        <title>The Global Catalogue of Microorganisms (GCM) 10K type strain sequencing project: providing services to taxonomists for standard genome sequencing and annotation.</title>
        <authorList>
            <consortium name="The Broad Institute Genomics Platform"/>
            <consortium name="The Broad Institute Genome Sequencing Center for Infectious Disease"/>
            <person name="Wu L."/>
            <person name="Ma J."/>
        </authorList>
    </citation>
    <scope>NUCLEOTIDE SEQUENCE [LARGE SCALE GENOMIC DNA]</scope>
    <source>
        <strain evidence="11">JCM 3369</strain>
    </source>
</reference>
<feature type="transmembrane region" description="Helical" evidence="9">
    <location>
        <begin position="337"/>
        <end position="355"/>
    </location>
</feature>
<keyword evidence="7 9" id="KW-0472">Membrane</keyword>
<feature type="transmembrane region" description="Helical" evidence="9">
    <location>
        <begin position="557"/>
        <end position="577"/>
    </location>
</feature>
<comment type="caution">
    <text evidence="10">The sequence shown here is derived from an EMBL/GenBank/DDBJ whole genome shotgun (WGS) entry which is preliminary data.</text>
</comment>
<name>A0ABW2D0U8_9ACTN</name>
<evidence type="ECO:0000256" key="3">
    <source>
        <dbReference type="ARBA" id="ARBA00022448"/>
    </source>
</evidence>
<sequence length="672" mass="69588">MPDESPHKDRSAAPGEGPADSGASVPSPGPPVDDAPGDPAEPRSRGRSPAATLRRAWRARKARIRTGSSPEKPSIPRATADRPSQSHGTSPNGTPAPVPATRAPRSDDADDAERGTPADDDATESSGAAKNTAGPAPDNTRSDDDADDAGRDSDGKAAESTERTRDAPGAATGGAHSEDADDAAAESEGISKNDTGVAAPGARSGEDTGDAGPGGRADDDAAEGTAGAKNDTGAAAPGARSGEDTGDAGRGRRPDDDAAEGTEGAKGAVGAGASGVRSGEGVEDGAGSRAVAVAGGTVPAGDVPDPVHDIEQRKREAGVNRLFPFGRPGEPLGRAHPFVFGFTGALGVITAWLLVKAATNAQSVLVMILVAMFLAVGLNPAVERLKRLGLSRGWAVAVVFLGVLLFVAGFLASLIPPLTEQVTDLTKNVPDYIQQLRGNRRIAEWDKRYHLLQQAQDKINDSKFQQDLAKRAYDVGKMALSGTFQTLTVLILTLYFLGSLPQIKSFAYQLAPRSRRARVALLGDEILDRIGGYVAGQFTIAFIAGVTSYIFLEILGVPYALALALIVAVTDLIPLVGATIGASIVCLVAFLTGTYEGIAAVIFYIVYQQVENYLVYPRVMKRTVDVQPAVTIVAALIGGTLLGVVGALLAIPTAAAISLLIREIVFPRQERL</sequence>
<feature type="compositionally biased region" description="Basic and acidic residues" evidence="8">
    <location>
        <begin position="1"/>
        <end position="11"/>
    </location>
</feature>
<proteinExistence type="inferred from homology"/>
<gene>
    <name evidence="10" type="ORF">ACFQKB_44790</name>
</gene>
<dbReference type="EMBL" id="JBHSXS010000063">
    <property type="protein sequence ID" value="MFC6886948.1"/>
    <property type="molecule type" value="Genomic_DNA"/>
</dbReference>
<evidence type="ECO:0000256" key="6">
    <source>
        <dbReference type="ARBA" id="ARBA00022989"/>
    </source>
</evidence>
<feature type="compositionally biased region" description="Polar residues" evidence="8">
    <location>
        <begin position="82"/>
        <end position="93"/>
    </location>
</feature>
<feature type="region of interest" description="Disordered" evidence="8">
    <location>
        <begin position="1"/>
        <end position="287"/>
    </location>
</feature>
<evidence type="ECO:0000313" key="10">
    <source>
        <dbReference type="EMBL" id="MFC6886948.1"/>
    </source>
</evidence>
<evidence type="ECO:0000313" key="11">
    <source>
        <dbReference type="Proteomes" id="UP001596380"/>
    </source>
</evidence>
<feature type="compositionally biased region" description="Basic residues" evidence="8">
    <location>
        <begin position="55"/>
        <end position="64"/>
    </location>
</feature>
<feature type="transmembrane region" description="Helical" evidence="9">
    <location>
        <begin position="361"/>
        <end position="382"/>
    </location>
</feature>
<feature type="transmembrane region" description="Helical" evidence="9">
    <location>
        <begin position="584"/>
        <end position="607"/>
    </location>
</feature>
<evidence type="ECO:0000256" key="1">
    <source>
        <dbReference type="ARBA" id="ARBA00004651"/>
    </source>
</evidence>
<comment type="subcellular location">
    <subcellularLocation>
        <location evidence="1">Cell membrane</location>
        <topology evidence="1">Multi-pass membrane protein</topology>
    </subcellularLocation>
</comment>
<organism evidence="10 11">
    <name type="scientific">Actinomadura yumaensis</name>
    <dbReference type="NCBI Taxonomy" id="111807"/>
    <lineage>
        <taxon>Bacteria</taxon>
        <taxon>Bacillati</taxon>
        <taxon>Actinomycetota</taxon>
        <taxon>Actinomycetes</taxon>
        <taxon>Streptosporangiales</taxon>
        <taxon>Thermomonosporaceae</taxon>
        <taxon>Actinomadura</taxon>
    </lineage>
</organism>
<dbReference type="PANTHER" id="PTHR21716:SF53">
    <property type="entry name" value="PERMEASE PERM-RELATED"/>
    <property type="match status" value="1"/>
</dbReference>
<keyword evidence="6 9" id="KW-1133">Transmembrane helix</keyword>
<evidence type="ECO:0000256" key="4">
    <source>
        <dbReference type="ARBA" id="ARBA00022475"/>
    </source>
</evidence>
<dbReference type="Pfam" id="PF01594">
    <property type="entry name" value="AI-2E_transport"/>
    <property type="match status" value="1"/>
</dbReference>